<feature type="transmembrane region" description="Helical" evidence="1">
    <location>
        <begin position="20"/>
        <end position="38"/>
    </location>
</feature>
<accession>A0A6A4I0K9</accession>
<feature type="transmembrane region" description="Helical" evidence="1">
    <location>
        <begin position="121"/>
        <end position="144"/>
    </location>
</feature>
<evidence type="ECO:0000256" key="1">
    <source>
        <dbReference type="SAM" id="Phobius"/>
    </source>
</evidence>
<feature type="transmembrane region" description="Helical" evidence="1">
    <location>
        <begin position="156"/>
        <end position="175"/>
    </location>
</feature>
<dbReference type="EMBL" id="ML769420">
    <property type="protein sequence ID" value="KAE9404046.1"/>
    <property type="molecule type" value="Genomic_DNA"/>
</dbReference>
<organism evidence="3 4">
    <name type="scientific">Gymnopus androsaceus JB14</name>
    <dbReference type="NCBI Taxonomy" id="1447944"/>
    <lineage>
        <taxon>Eukaryota</taxon>
        <taxon>Fungi</taxon>
        <taxon>Dikarya</taxon>
        <taxon>Basidiomycota</taxon>
        <taxon>Agaricomycotina</taxon>
        <taxon>Agaricomycetes</taxon>
        <taxon>Agaricomycetidae</taxon>
        <taxon>Agaricales</taxon>
        <taxon>Marasmiineae</taxon>
        <taxon>Omphalotaceae</taxon>
        <taxon>Gymnopus</taxon>
    </lineage>
</organism>
<feature type="transmembrane region" description="Helical" evidence="1">
    <location>
        <begin position="88"/>
        <end position="109"/>
    </location>
</feature>
<dbReference type="OrthoDB" id="2626017at2759"/>
<feature type="domain" description="DUF6533" evidence="2">
    <location>
        <begin position="21"/>
        <end position="65"/>
    </location>
</feature>
<proteinExistence type="predicted"/>
<dbReference type="Pfam" id="PF20151">
    <property type="entry name" value="DUF6533"/>
    <property type="match status" value="1"/>
</dbReference>
<keyword evidence="4" id="KW-1185">Reference proteome</keyword>
<gene>
    <name evidence="3" type="ORF">BT96DRAFT_447574</name>
</gene>
<keyword evidence="1" id="KW-0472">Membrane</keyword>
<evidence type="ECO:0000313" key="3">
    <source>
        <dbReference type="EMBL" id="KAE9404046.1"/>
    </source>
</evidence>
<keyword evidence="1" id="KW-1133">Transmembrane helix</keyword>
<protein>
    <recommendedName>
        <fullName evidence="2">DUF6533 domain-containing protein</fullName>
    </recommendedName>
</protein>
<evidence type="ECO:0000313" key="4">
    <source>
        <dbReference type="Proteomes" id="UP000799118"/>
    </source>
</evidence>
<name>A0A6A4I0K9_9AGAR</name>
<dbReference type="Proteomes" id="UP000799118">
    <property type="component" value="Unassembled WGS sequence"/>
</dbReference>
<evidence type="ECO:0000259" key="2">
    <source>
        <dbReference type="Pfam" id="PF20151"/>
    </source>
</evidence>
<keyword evidence="1" id="KW-0812">Transmembrane</keyword>
<reference evidence="3" key="1">
    <citation type="journal article" date="2019" name="Environ. Microbiol.">
        <title>Fungal ecological strategies reflected in gene transcription - a case study of two litter decomposers.</title>
        <authorList>
            <person name="Barbi F."/>
            <person name="Kohler A."/>
            <person name="Barry K."/>
            <person name="Baskaran P."/>
            <person name="Daum C."/>
            <person name="Fauchery L."/>
            <person name="Ihrmark K."/>
            <person name="Kuo A."/>
            <person name="LaButti K."/>
            <person name="Lipzen A."/>
            <person name="Morin E."/>
            <person name="Grigoriev I.V."/>
            <person name="Henrissat B."/>
            <person name="Lindahl B."/>
            <person name="Martin F."/>
        </authorList>
    </citation>
    <scope>NUCLEOTIDE SEQUENCE</scope>
    <source>
        <strain evidence="3">JB14</strain>
    </source>
</reference>
<dbReference type="AlphaFoldDB" id="A0A6A4I0K9"/>
<feature type="transmembrane region" description="Helical" evidence="1">
    <location>
        <begin position="196"/>
        <end position="217"/>
    </location>
</feature>
<sequence>MATVTLPPSLDLPPHLSAQKYFFVCTLTVAAWDTLVLSPRTWRLMKTKEWPALKFLFHFMRVFMPVEFTIVAVAFFDTNWPQSKCEHFFLFEPICTAILMAAASAVHVIRTHAIYEKSRAVLVGMGSLFAVQVVVTAICCGFYRCCIAGPKHNWVGLYWVAPTVLYTASFALALNRSFVSLHLKPLGLWKLMLRDGLNLYGAVWGINMVNMLFWFIMKPTGVEDPIKTIITR</sequence>
<feature type="transmembrane region" description="Helical" evidence="1">
    <location>
        <begin position="59"/>
        <end position="76"/>
    </location>
</feature>
<dbReference type="InterPro" id="IPR045340">
    <property type="entry name" value="DUF6533"/>
</dbReference>